<name>A0ABT9NVZ0_9ACTN</name>
<reference evidence="2 3" key="1">
    <citation type="submission" date="2023-07" db="EMBL/GenBank/DDBJ databases">
        <title>Sequencing the genomes of 1000 actinobacteria strains.</title>
        <authorList>
            <person name="Klenk H.-P."/>
        </authorList>
    </citation>
    <scope>NUCLEOTIDE SEQUENCE [LARGE SCALE GENOMIC DNA]</scope>
    <source>
        <strain evidence="2 3">DSM 44388</strain>
    </source>
</reference>
<comment type="caution">
    <text evidence="2">The sequence shown here is derived from an EMBL/GenBank/DDBJ whole genome shotgun (WGS) entry which is preliminary data.</text>
</comment>
<dbReference type="Proteomes" id="UP001235712">
    <property type="component" value="Unassembled WGS sequence"/>
</dbReference>
<evidence type="ECO:0000256" key="1">
    <source>
        <dbReference type="SAM" id="Phobius"/>
    </source>
</evidence>
<accession>A0ABT9NVZ0</accession>
<keyword evidence="1" id="KW-0472">Membrane</keyword>
<organism evidence="2 3">
    <name type="scientific">Kineosporia succinea</name>
    <dbReference type="NCBI Taxonomy" id="84632"/>
    <lineage>
        <taxon>Bacteria</taxon>
        <taxon>Bacillati</taxon>
        <taxon>Actinomycetota</taxon>
        <taxon>Actinomycetes</taxon>
        <taxon>Kineosporiales</taxon>
        <taxon>Kineosporiaceae</taxon>
        <taxon>Kineosporia</taxon>
    </lineage>
</organism>
<evidence type="ECO:0000313" key="3">
    <source>
        <dbReference type="Proteomes" id="UP001235712"/>
    </source>
</evidence>
<proteinExistence type="predicted"/>
<gene>
    <name evidence="2" type="ORF">J2S57_000340</name>
</gene>
<keyword evidence="3" id="KW-1185">Reference proteome</keyword>
<dbReference type="RefSeq" id="WP_307237443.1">
    <property type="nucleotide sequence ID" value="NZ_JAUSQZ010000001.1"/>
</dbReference>
<keyword evidence="1" id="KW-1133">Transmembrane helix</keyword>
<keyword evidence="1" id="KW-0812">Transmembrane</keyword>
<evidence type="ECO:0000313" key="2">
    <source>
        <dbReference type="EMBL" id="MDP9824591.1"/>
    </source>
</evidence>
<dbReference type="EMBL" id="JAUSQZ010000001">
    <property type="protein sequence ID" value="MDP9824591.1"/>
    <property type="molecule type" value="Genomic_DNA"/>
</dbReference>
<feature type="transmembrane region" description="Helical" evidence="1">
    <location>
        <begin position="12"/>
        <end position="43"/>
    </location>
</feature>
<sequence>MKPSSWVWIGCGLALLLAAALAFSGALFPAVIVLVLVCGVLVAHRLR</sequence>
<protein>
    <submittedName>
        <fullName evidence="2">Uncharacterized protein</fullName>
    </submittedName>
</protein>